<name>A0A2P2E6M1_9PROT</name>
<dbReference type="Gene3D" id="3.90.740.10">
    <property type="entry name" value="Valyl/Leucyl/Isoleucyl-tRNA synthetase, editing domain"/>
    <property type="match status" value="1"/>
</dbReference>
<dbReference type="Gene3D" id="1.10.730.10">
    <property type="entry name" value="Isoleucyl-tRNA Synthetase, Domain 1"/>
    <property type="match status" value="1"/>
</dbReference>
<dbReference type="EC" id="6.1.1.4" evidence="9"/>
<dbReference type="GO" id="GO:0004823">
    <property type="term" value="F:leucine-tRNA ligase activity"/>
    <property type="evidence" value="ECO:0007669"/>
    <property type="project" value="UniProtKB-UniRule"/>
</dbReference>
<dbReference type="SUPFAM" id="SSF52374">
    <property type="entry name" value="Nucleotidylyl transferase"/>
    <property type="match status" value="1"/>
</dbReference>
<evidence type="ECO:0000256" key="2">
    <source>
        <dbReference type="ARBA" id="ARBA00022490"/>
    </source>
</evidence>
<comment type="catalytic activity">
    <reaction evidence="8 9">
        <text>tRNA(Leu) + L-leucine + ATP = L-leucyl-tRNA(Leu) + AMP + diphosphate</text>
        <dbReference type="Rhea" id="RHEA:11688"/>
        <dbReference type="Rhea" id="RHEA-COMP:9613"/>
        <dbReference type="Rhea" id="RHEA-COMP:9622"/>
        <dbReference type="ChEBI" id="CHEBI:30616"/>
        <dbReference type="ChEBI" id="CHEBI:33019"/>
        <dbReference type="ChEBI" id="CHEBI:57427"/>
        <dbReference type="ChEBI" id="CHEBI:78442"/>
        <dbReference type="ChEBI" id="CHEBI:78494"/>
        <dbReference type="ChEBI" id="CHEBI:456215"/>
        <dbReference type="EC" id="6.1.1.4"/>
    </reaction>
</comment>
<keyword evidence="16" id="KW-1185">Reference proteome</keyword>
<evidence type="ECO:0000313" key="16">
    <source>
        <dbReference type="Proteomes" id="UP000245086"/>
    </source>
</evidence>
<feature type="binding site" evidence="9">
    <location>
        <position position="623"/>
    </location>
    <ligand>
        <name>ATP</name>
        <dbReference type="ChEBI" id="CHEBI:30616"/>
    </ligand>
</feature>
<feature type="domain" description="Methionyl/Leucyl tRNA synthetase" evidence="13">
    <location>
        <begin position="41"/>
        <end position="172"/>
    </location>
</feature>
<dbReference type="InterPro" id="IPR009008">
    <property type="entry name" value="Val/Leu/Ile-tRNA-synth_edit"/>
</dbReference>
<keyword evidence="7 9" id="KW-0030">Aminoacyl-tRNA synthetase</keyword>
<dbReference type="PROSITE" id="PS00178">
    <property type="entry name" value="AA_TRNA_LIGASE_I"/>
    <property type="match status" value="1"/>
</dbReference>
<proteinExistence type="inferred from homology"/>
<dbReference type="InterPro" id="IPR002302">
    <property type="entry name" value="Leu-tRNA-ligase"/>
</dbReference>
<evidence type="ECO:0000259" key="13">
    <source>
        <dbReference type="Pfam" id="PF09334"/>
    </source>
</evidence>
<dbReference type="GO" id="GO:0005829">
    <property type="term" value="C:cytosol"/>
    <property type="evidence" value="ECO:0007669"/>
    <property type="project" value="TreeGrafter"/>
</dbReference>
<evidence type="ECO:0000256" key="9">
    <source>
        <dbReference type="HAMAP-Rule" id="MF_00049"/>
    </source>
</evidence>
<feature type="domain" description="Methionyl/Valyl/Leucyl/Isoleucyl-tRNA synthetase anticodon-binding" evidence="12">
    <location>
        <begin position="707"/>
        <end position="822"/>
    </location>
</feature>
<dbReference type="Pfam" id="PF13603">
    <property type="entry name" value="tRNA-synt_1_2"/>
    <property type="match status" value="1"/>
</dbReference>
<evidence type="ECO:0000256" key="3">
    <source>
        <dbReference type="ARBA" id="ARBA00022598"/>
    </source>
</evidence>
<dbReference type="HAMAP" id="MF_00049_B">
    <property type="entry name" value="Leu_tRNA_synth_B"/>
    <property type="match status" value="1"/>
</dbReference>
<keyword evidence="2 9" id="KW-0963">Cytoplasm</keyword>
<dbReference type="Gene3D" id="3.10.20.590">
    <property type="match status" value="1"/>
</dbReference>
<dbReference type="CDD" id="cd07958">
    <property type="entry name" value="Anticodon_Ia_Leu_BEm"/>
    <property type="match status" value="1"/>
</dbReference>
<feature type="short sequence motif" description="'HIGH' region" evidence="9">
    <location>
        <begin position="43"/>
        <end position="53"/>
    </location>
</feature>
<dbReference type="OrthoDB" id="9810365at2"/>
<keyword evidence="3 9" id="KW-0436">Ligase</keyword>
<protein>
    <recommendedName>
        <fullName evidence="9">Leucine--tRNA ligase</fullName>
        <ecNumber evidence="9">6.1.1.4</ecNumber>
    </recommendedName>
    <alternativeName>
        <fullName evidence="9">Leucyl-tRNA synthetase</fullName>
        <shortName evidence="9">LeuRS</shortName>
    </alternativeName>
</protein>
<comment type="caution">
    <text evidence="15">The sequence shown here is derived from an EMBL/GenBank/DDBJ whole genome shotgun (WGS) entry which is preliminary data.</text>
</comment>
<dbReference type="EMBL" id="BFBR01000001">
    <property type="protein sequence ID" value="GBF56689.1"/>
    <property type="molecule type" value="Genomic_DNA"/>
</dbReference>
<evidence type="ECO:0000256" key="1">
    <source>
        <dbReference type="ARBA" id="ARBA00005594"/>
    </source>
</evidence>
<dbReference type="InterPro" id="IPR002300">
    <property type="entry name" value="aa-tRNA-synth_Ia"/>
</dbReference>
<dbReference type="InterPro" id="IPR001412">
    <property type="entry name" value="aa-tRNA-synth_I_CS"/>
</dbReference>
<dbReference type="InterPro" id="IPR013155">
    <property type="entry name" value="M/V/L/I-tRNA-synth_anticd-bd"/>
</dbReference>
<feature type="domain" description="Aminoacyl-tRNA synthetase class Ia" evidence="11">
    <location>
        <begin position="620"/>
        <end position="660"/>
    </location>
</feature>
<evidence type="ECO:0000256" key="5">
    <source>
        <dbReference type="ARBA" id="ARBA00022840"/>
    </source>
</evidence>
<dbReference type="FunFam" id="1.10.730.10:FF:000002">
    <property type="entry name" value="Leucine--tRNA ligase"/>
    <property type="match status" value="1"/>
</dbReference>
<keyword evidence="4 9" id="KW-0547">Nucleotide-binding</keyword>
<dbReference type="PANTHER" id="PTHR43740">
    <property type="entry name" value="LEUCYL-TRNA SYNTHETASE"/>
    <property type="match status" value="1"/>
</dbReference>
<evidence type="ECO:0000313" key="15">
    <source>
        <dbReference type="EMBL" id="GBF56689.1"/>
    </source>
</evidence>
<feature type="domain" description="Aminoacyl-tRNA synthetase class Ia" evidence="11">
    <location>
        <begin position="427"/>
        <end position="582"/>
    </location>
</feature>
<dbReference type="GO" id="GO:0006429">
    <property type="term" value="P:leucyl-tRNA aminoacylation"/>
    <property type="evidence" value="ECO:0007669"/>
    <property type="project" value="UniProtKB-UniRule"/>
</dbReference>
<dbReference type="Pfam" id="PF00133">
    <property type="entry name" value="tRNA-synt_1"/>
    <property type="match status" value="2"/>
</dbReference>
<dbReference type="SUPFAM" id="SSF47323">
    <property type="entry name" value="Anticodon-binding domain of a subclass of class I aminoacyl-tRNA synthetases"/>
    <property type="match status" value="1"/>
</dbReference>
<dbReference type="InterPro" id="IPR014729">
    <property type="entry name" value="Rossmann-like_a/b/a_fold"/>
</dbReference>
<keyword evidence="5 9" id="KW-0067">ATP-binding</keyword>
<evidence type="ECO:0000259" key="12">
    <source>
        <dbReference type="Pfam" id="PF08264"/>
    </source>
</evidence>
<dbReference type="InterPro" id="IPR015413">
    <property type="entry name" value="Methionyl/Leucyl_tRNA_Synth"/>
</dbReference>
<dbReference type="InterPro" id="IPR025709">
    <property type="entry name" value="Leu_tRNA-synth_edit"/>
</dbReference>
<dbReference type="RefSeq" id="WP_108983553.1">
    <property type="nucleotide sequence ID" value="NZ_BFBR01000001.1"/>
</dbReference>
<evidence type="ECO:0000259" key="11">
    <source>
        <dbReference type="Pfam" id="PF00133"/>
    </source>
</evidence>
<sequence>MAARYNHRETEPRQRARWDAAKLFEAGPPDPSRAKCYVLEMFPYPSGRIHIGHVRNYAMGDVIARRRRAAGDQVLHPMGWDAFGLPAENAARERGAHPGSWTRQNIETMRGQLQQLGFAIDWSREFATCEPSYYRHQQKMFLDFLKAGLVYRKKSKVNWDPVENTVLANEQVVDGRGWRSGALVEQRYLEQWMFQITRYGEELVSALEGLTGWPEKVRIMQHNWIGRSEGLRFSFQFDAATPSPTGQALEVYTTRPDTLFGASFAGISVDHPIALALAESNAELAAFCESCRRAGTSEEAIETQEKRGFDTGLRVVHPFDSSQTLPVWIANFVLMEYGTGAIFACPAHDQRDYEFASKYGLPIKPVILPEGADPASVTLADGPFLGHGSVFNSGFLDGLTSEAAKAAAMDKMEALGAGSRTVNFRLRDWGISRQRYWGCPIPIIHCPDCGPVGVPEDQLPVTLPDDVTFDKPGNPLDHHPSWKHVACPSCGSPAVRETDTLDTFVDSSWYWARFCGQPEDQPTDIAAVKHWLPVDHYIGGVEHAVLHLLYSRFFARAMKAVGHQPTEEPFSRLFTQGMVTHATYKSQDGHWLAPSEIELTGSAAVEIATGRPAIIGPIEKMSKSKRNTVDPEDIIATYGADVARLFVLSDSPPERDVEWSESGVEGSWRFVQKIWAAFDSLPETSPGPLHVAQQASGAALDLRRAGHKAVAAISLAIDTYRFNSAIAHLHELVGHVRRAESDDSAMMLEARAEVLGILARLLQPFTPHLAEEAWVRMGGSGFVAEAAWPVADTSLLAEASITLPVQIDGKKRGELQVAKGTSQTELEALALALPETVHFMTGRSVAKLIIVPDRIINIVTRPA</sequence>
<dbReference type="PRINTS" id="PR00985">
    <property type="entry name" value="TRNASYNTHLEU"/>
</dbReference>
<dbReference type="NCBIfam" id="TIGR00396">
    <property type="entry name" value="leuS_bact"/>
    <property type="match status" value="1"/>
</dbReference>
<dbReference type="Pfam" id="PF08264">
    <property type="entry name" value="Anticodon_1"/>
    <property type="match status" value="1"/>
</dbReference>
<evidence type="ECO:0000256" key="6">
    <source>
        <dbReference type="ARBA" id="ARBA00022917"/>
    </source>
</evidence>
<comment type="similarity">
    <text evidence="1 9 10">Belongs to the class-I aminoacyl-tRNA synthetase family.</text>
</comment>
<dbReference type="Gene3D" id="3.40.50.620">
    <property type="entry name" value="HUPs"/>
    <property type="match status" value="2"/>
</dbReference>
<evidence type="ECO:0000256" key="10">
    <source>
        <dbReference type="RuleBase" id="RU363035"/>
    </source>
</evidence>
<dbReference type="Pfam" id="PF09334">
    <property type="entry name" value="tRNA-synt_1g"/>
    <property type="match status" value="1"/>
</dbReference>
<dbReference type="GO" id="GO:0005524">
    <property type="term" value="F:ATP binding"/>
    <property type="evidence" value="ECO:0007669"/>
    <property type="project" value="UniProtKB-UniRule"/>
</dbReference>
<dbReference type="PANTHER" id="PTHR43740:SF2">
    <property type="entry name" value="LEUCINE--TRNA LIGASE, MITOCHONDRIAL"/>
    <property type="match status" value="1"/>
</dbReference>
<accession>A0A2P2E6M1</accession>
<evidence type="ECO:0000256" key="7">
    <source>
        <dbReference type="ARBA" id="ARBA00023146"/>
    </source>
</evidence>
<keyword evidence="6 9" id="KW-0648">Protein biosynthesis</keyword>
<evidence type="ECO:0000259" key="14">
    <source>
        <dbReference type="Pfam" id="PF13603"/>
    </source>
</evidence>
<reference evidence="15 16" key="1">
    <citation type="journal article" date="2018" name="Genome Announc.">
        <title>Draft Genome Sequence of "Candidatus Phycosocius bacilliformis," an Alphaproteobacterial Ectosymbiont of the Hydrocarbon-Producing Green Alga Botryococcus braunii.</title>
        <authorList>
            <person name="Tanabe Y."/>
            <person name="Yamaguchi H."/>
            <person name="Watanabe M.M."/>
        </authorList>
    </citation>
    <scope>NUCLEOTIDE SEQUENCE [LARGE SCALE GENOMIC DNA]</scope>
    <source>
        <strain evidence="15 16">BOTRYCO-2</strain>
    </source>
</reference>
<feature type="domain" description="Leucyl-tRNA synthetase editing" evidence="14">
    <location>
        <begin position="222"/>
        <end position="412"/>
    </location>
</feature>
<feature type="short sequence motif" description="'KMSKS' region" evidence="9">
    <location>
        <begin position="620"/>
        <end position="624"/>
    </location>
</feature>
<dbReference type="InterPro" id="IPR009080">
    <property type="entry name" value="tRNAsynth_Ia_anticodon-bd"/>
</dbReference>
<evidence type="ECO:0000256" key="8">
    <source>
        <dbReference type="ARBA" id="ARBA00047469"/>
    </source>
</evidence>
<gene>
    <name evidence="9 15" type="primary">leuS</name>
    <name evidence="15" type="ORF">PbB2_00346</name>
</gene>
<dbReference type="Proteomes" id="UP000245086">
    <property type="component" value="Unassembled WGS sequence"/>
</dbReference>
<dbReference type="AlphaFoldDB" id="A0A2P2E6M1"/>
<evidence type="ECO:0000256" key="4">
    <source>
        <dbReference type="ARBA" id="ARBA00022741"/>
    </source>
</evidence>
<dbReference type="SUPFAM" id="SSF50677">
    <property type="entry name" value="ValRS/IleRS/LeuRS editing domain"/>
    <property type="match status" value="1"/>
</dbReference>
<dbReference type="Gene3D" id="2.20.28.290">
    <property type="match status" value="1"/>
</dbReference>
<dbReference type="CDD" id="cd00812">
    <property type="entry name" value="LeuRS_core"/>
    <property type="match status" value="1"/>
</dbReference>
<dbReference type="GO" id="GO:0002161">
    <property type="term" value="F:aminoacyl-tRNA deacylase activity"/>
    <property type="evidence" value="ECO:0007669"/>
    <property type="project" value="InterPro"/>
</dbReference>
<organism evidence="15 16">
    <name type="scientific">Candidatus Phycosocius bacilliformis</name>
    <dbReference type="NCBI Taxonomy" id="1445552"/>
    <lineage>
        <taxon>Bacteria</taxon>
        <taxon>Pseudomonadati</taxon>
        <taxon>Pseudomonadota</taxon>
        <taxon>Alphaproteobacteria</taxon>
        <taxon>Caulobacterales</taxon>
        <taxon>Caulobacterales incertae sedis</taxon>
        <taxon>Candidatus Phycosocius</taxon>
    </lineage>
</organism>
<comment type="subcellular location">
    <subcellularLocation>
        <location evidence="9">Cytoplasm</location>
    </subcellularLocation>
</comment>